<evidence type="ECO:0000313" key="2">
    <source>
        <dbReference type="Proteomes" id="UP000003806"/>
    </source>
</evidence>
<reference evidence="1 2" key="1">
    <citation type="submission" date="2011-11" db="EMBL/GenBank/DDBJ databases">
        <title>The Noncontiguous Finished genome of Jonquetella anthropi DSM 22815.</title>
        <authorList>
            <consortium name="US DOE Joint Genome Institute (JGI-PGF)"/>
            <person name="Lucas S."/>
            <person name="Copeland A."/>
            <person name="Lapidus A."/>
            <person name="Glavina del Rio T."/>
            <person name="Dalin E."/>
            <person name="Tice H."/>
            <person name="Bruce D."/>
            <person name="Goodwin L."/>
            <person name="Pitluck S."/>
            <person name="Peters L."/>
            <person name="Mikhailova N."/>
            <person name="Held B."/>
            <person name="Kyrpides N."/>
            <person name="Mavromatis K."/>
            <person name="Ivanova N."/>
            <person name="Markowitz V."/>
            <person name="Cheng J.-F."/>
            <person name="Hugenholtz P."/>
            <person name="Woyke T."/>
            <person name="Wu D."/>
            <person name="Gronow S."/>
            <person name="Wellnitz S."/>
            <person name="Brambilla E."/>
            <person name="Klenk H.-P."/>
            <person name="Eisen J.A."/>
        </authorList>
    </citation>
    <scope>NUCLEOTIDE SEQUENCE [LARGE SCALE GENOMIC DNA]</scope>
    <source>
        <strain evidence="1 2">DSM 22815</strain>
    </source>
</reference>
<dbReference type="HOGENOM" id="CLU_138382_0_0_0"/>
<dbReference type="Gene3D" id="3.40.1520.10">
    <property type="entry name" value="Ta1353-like"/>
    <property type="match status" value="1"/>
</dbReference>
<protein>
    <recommendedName>
        <fullName evidence="3">Adenosine specific kinase</fullName>
    </recommendedName>
</protein>
<dbReference type="OrthoDB" id="9785212at2"/>
<dbReference type="EMBL" id="CM001376">
    <property type="protein sequence ID" value="EHM13016.1"/>
    <property type="molecule type" value="Genomic_DNA"/>
</dbReference>
<gene>
    <name evidence="1" type="ORF">JonanDRAFT_0621</name>
</gene>
<proteinExistence type="predicted"/>
<dbReference type="InterPro" id="IPR036902">
    <property type="entry name" value="Ta1353-like_sf"/>
</dbReference>
<dbReference type="PANTHER" id="PTHR36155">
    <property type="entry name" value="BLL5354 PROTEIN"/>
    <property type="match status" value="1"/>
</dbReference>
<dbReference type="RefSeq" id="WP_008520857.1">
    <property type="nucleotide sequence ID" value="NZ_CM001376.1"/>
</dbReference>
<evidence type="ECO:0000313" key="1">
    <source>
        <dbReference type="EMBL" id="EHM13016.1"/>
    </source>
</evidence>
<organism evidence="1 2">
    <name type="scientific">Jonquetella anthropi DSM 22815</name>
    <dbReference type="NCBI Taxonomy" id="885272"/>
    <lineage>
        <taxon>Bacteria</taxon>
        <taxon>Thermotogati</taxon>
        <taxon>Synergistota</taxon>
        <taxon>Synergistia</taxon>
        <taxon>Synergistales</taxon>
        <taxon>Dethiosulfovibrionaceae</taxon>
        <taxon>Jonquetella</taxon>
    </lineage>
</organism>
<evidence type="ECO:0008006" key="3">
    <source>
        <dbReference type="Google" id="ProtNLM"/>
    </source>
</evidence>
<dbReference type="PANTHER" id="PTHR36155:SF1">
    <property type="entry name" value="BLL5354 PROTEIN"/>
    <property type="match status" value="1"/>
</dbReference>
<dbReference type="eggNOG" id="COG1839">
    <property type="taxonomic scope" value="Bacteria"/>
</dbReference>
<accession>H0UK06</accession>
<sequence length="165" mass="17919">MAEIKKMELVSLEIPEDGNLIVGQSHFIKTVEDLYEALVTSSPYLKFGIGFCEASGDCLIRSDGNDDELKACAVRNAQALSCGHSFVIVLKNGYPINVLQAVKNCQEVCRIFAATANPLQVVVCSSEQGRGILGVIDGFLPQGVETEADVVARKDLLRKIIGYKR</sequence>
<keyword evidence="2" id="KW-1185">Reference proteome</keyword>
<dbReference type="InterPro" id="IPR007153">
    <property type="entry name" value="Adenosine_kinase"/>
</dbReference>
<dbReference type="STRING" id="885272.JonanDRAFT_0621"/>
<name>H0UK06_9BACT</name>
<dbReference type="SUPFAM" id="SSF103165">
    <property type="entry name" value="Ta1353-like"/>
    <property type="match status" value="1"/>
</dbReference>
<dbReference type="Pfam" id="PF04008">
    <property type="entry name" value="Adenosine_kin"/>
    <property type="match status" value="1"/>
</dbReference>
<dbReference type="Proteomes" id="UP000003806">
    <property type="component" value="Chromosome"/>
</dbReference>
<dbReference type="AlphaFoldDB" id="H0UK06"/>